<dbReference type="EMBL" id="JAAAHW010003461">
    <property type="protein sequence ID" value="KAF9983619.1"/>
    <property type="molecule type" value="Genomic_DNA"/>
</dbReference>
<evidence type="ECO:0000313" key="3">
    <source>
        <dbReference type="Proteomes" id="UP000749646"/>
    </source>
</evidence>
<accession>A0A9P6SMW7</accession>
<dbReference type="SUPFAM" id="SSF48371">
    <property type="entry name" value="ARM repeat"/>
    <property type="match status" value="1"/>
</dbReference>
<dbReference type="Proteomes" id="UP000749646">
    <property type="component" value="Unassembled WGS sequence"/>
</dbReference>
<keyword evidence="3" id="KW-1185">Reference proteome</keyword>
<name>A0A9P6SMW7_9FUNG</name>
<reference evidence="2" key="1">
    <citation type="journal article" date="2020" name="Fungal Divers.">
        <title>Resolving the Mortierellaceae phylogeny through synthesis of multi-gene phylogenetics and phylogenomics.</title>
        <authorList>
            <person name="Vandepol N."/>
            <person name="Liber J."/>
            <person name="Desiro A."/>
            <person name="Na H."/>
            <person name="Kennedy M."/>
            <person name="Barry K."/>
            <person name="Grigoriev I.V."/>
            <person name="Miller A.N."/>
            <person name="O'Donnell K."/>
            <person name="Stajich J.E."/>
            <person name="Bonito G."/>
        </authorList>
    </citation>
    <scope>NUCLEOTIDE SEQUENCE</scope>
    <source>
        <strain evidence="2">MES-2147</strain>
    </source>
</reference>
<gene>
    <name evidence="2" type="ORF">BGZ65_001611</name>
</gene>
<protein>
    <recommendedName>
        <fullName evidence="1">DUF3730 domain-containing protein</fullName>
    </recommendedName>
</protein>
<dbReference type="InterPro" id="IPR016024">
    <property type="entry name" value="ARM-type_fold"/>
</dbReference>
<evidence type="ECO:0000259" key="1">
    <source>
        <dbReference type="Pfam" id="PF12530"/>
    </source>
</evidence>
<feature type="domain" description="DUF3730" evidence="1">
    <location>
        <begin position="202"/>
        <end position="449"/>
    </location>
</feature>
<dbReference type="Pfam" id="PF12530">
    <property type="entry name" value="DUF3730"/>
    <property type="match status" value="1"/>
</dbReference>
<dbReference type="InterPro" id="IPR022542">
    <property type="entry name" value="FOCAD/RST1_DUF3730"/>
</dbReference>
<evidence type="ECO:0000313" key="2">
    <source>
        <dbReference type="EMBL" id="KAF9983619.1"/>
    </source>
</evidence>
<organism evidence="2 3">
    <name type="scientific">Modicella reniformis</name>
    <dbReference type="NCBI Taxonomy" id="1440133"/>
    <lineage>
        <taxon>Eukaryota</taxon>
        <taxon>Fungi</taxon>
        <taxon>Fungi incertae sedis</taxon>
        <taxon>Mucoromycota</taxon>
        <taxon>Mortierellomycotina</taxon>
        <taxon>Mortierellomycetes</taxon>
        <taxon>Mortierellales</taxon>
        <taxon>Mortierellaceae</taxon>
        <taxon>Modicella</taxon>
    </lineage>
</organism>
<comment type="caution">
    <text evidence="2">The sequence shown here is derived from an EMBL/GenBank/DDBJ whole genome shotgun (WGS) entry which is preliminary data.</text>
</comment>
<proteinExistence type="predicted"/>
<dbReference type="OrthoDB" id="6125419at2759"/>
<sequence length="1604" mass="176190">MLLSWTGDMRRFGLSTLPLMQSTQKLLRSRKEYVVPTLPFDILWPFLSFLLMDSPTVDEQRILIDWMFAVITTTEDPTDPMIANLALLPLFQLLGETQVEAITNKCSDIVSKLETLPKSTAAQEHHHPNLLKTSGVSAMVQAEVAHLRRSWDKEDEMLFTLGDNSTLSSLMFTTSMFHPDENRRIAAASRQAQVDGGQLVTLVLFIYMLRVDPSPAVKLHLLQEAIPSLVNPKDEVVTAKVLRTILTLVNGVPNAPSGAKFLNTHMGAVGVRILFLIWKRQPRIWKTLRHVIHGWVESRPRLIKTPMKGDPEYEMEVAVLTTIRDICVFDAVGYAEVLIPFLANLLGSVELYASSICTIIETMNLTVQANVVEPRAAWNVLLCHVAEHAMTTGHAGMLQEMCVFYGVVGSRSEDNPVYLDLREAVLVNYIQPLLSSEDPEVLAAALKALSCFSAPEILPILATESPSLYVRERILEVQDPLVVDEYSLVLDKLVRHELQHMRRGLFKDAAFKKATPDTLSGPRELDRLQGVLSVVSGSILQKWQSGDVNPGLRIGYALSSLLCSSVVEKLPTSNQAATIAAEGVEEEEESVEAIRARQSYRNVMTALTDVTLTDHLVERISALEGWTALFDNMWVSSDDAQTLVIAETLVGDLYKKISDGYVPAHCANALFAITGIILSLHRHSHPASTVQSSALVKYLLQNYVRTEALSDVGGSDEVQFAVLVSLSFITPLAAVDERLVTSVLGVFSDRLRDDAAEPNTSSDISKWATFAAGWAFCNLLAGLVDSPTKTAELNKICHQMLQQLLAIFELNTASFALTLGVLIAFPRLSIAVVSASLSQASKSGTANSDEKRAVHKIRAMVQSDLDEFLVDQQQVFSAQALARLLGAPWVIAFSDRTEISQEDRKADTELLDRAVLAATSRRDLQPQLHHFIVPFCHMIHTNLEVRNPLSNEISLFTGRIHSFVNLIRITPTSAARHTSVVALASLFGIDWSRGPTFTSSGSHGLFSYLTSPDNATAMASVTNSALTTLIGLSGLSISITTASASDNSAGSVAHAIVIPGIKTSSAKSALMAQDLKAGRLAAMVLGHIACHIHRLGQADTGKVIGTSTEPKDYSRLPVSSSWLRALWDDLWIPLQMGTAQRAQKSYTTALELLLYTVHSLPTPLPAVNWFPLLTQLVGLESQLIVPAIHLASRHANTSTSLMEFLIMTLSNFKLEERRDRNVQAATEEGSNPSAEELFVGEEGLGRILTLGGLPLSAVGSDQAMAELDKAYHYPSLEMLQLIFLDTLSNHMRSYRQGTLGKAKQTLSLSEDAKELLNELRSVILRVFYQVAFFEIMTAQRVLRRLADLSFMSFSHLDVARLEASDPRDGAGVKVLKEAIGITSLYRAGYLTSQQEGRLTRVAESALLMTSSNQCAPEDRKMAESAISVLLHAMNAGVGERSSLPATAAHSRKKNALRLTWVLRILDLLVLMSSQPEVFERGLVLLLGGAVLLWWDEQDIETHGQQSSRGRHGGQYDGQDHIRVKADDGEEMHRLSVLGRVSLIMPDIIAGIRGTGSSSSDHQTASRLLRMALDPQVKLAQKQFLVTLLRRMEDLVPKGQGWVLI</sequence>